<feature type="chain" id="PRO_5020317626" evidence="1">
    <location>
        <begin position="21"/>
        <end position="239"/>
    </location>
</feature>
<dbReference type="RefSeq" id="WP_129001100.1">
    <property type="nucleotide sequence ID" value="NZ_SDHZ01000001.1"/>
</dbReference>
<accession>A0A4Q1D956</accession>
<evidence type="ECO:0000313" key="4">
    <source>
        <dbReference type="Proteomes" id="UP000290545"/>
    </source>
</evidence>
<name>A0A4Q1D956_9BACT</name>
<dbReference type="EMBL" id="SDHZ01000001">
    <property type="protein sequence ID" value="RXK85348.1"/>
    <property type="molecule type" value="Genomic_DNA"/>
</dbReference>
<protein>
    <submittedName>
        <fullName evidence="3">DUF2807 domain-containing protein</fullName>
    </submittedName>
</protein>
<dbReference type="InterPro" id="IPR021255">
    <property type="entry name" value="DUF2807"/>
</dbReference>
<keyword evidence="4" id="KW-1185">Reference proteome</keyword>
<gene>
    <name evidence="3" type="ORF">ESB13_00545</name>
</gene>
<reference evidence="3 4" key="1">
    <citation type="submission" date="2019-01" db="EMBL/GenBank/DDBJ databases">
        <title>Filimonas sp. strain TTM-71.</title>
        <authorList>
            <person name="Chen W.-M."/>
        </authorList>
    </citation>
    <scope>NUCLEOTIDE SEQUENCE [LARGE SCALE GENOMIC DNA]</scope>
    <source>
        <strain evidence="3 4">TTM-71</strain>
    </source>
</reference>
<evidence type="ECO:0000313" key="3">
    <source>
        <dbReference type="EMBL" id="RXK85348.1"/>
    </source>
</evidence>
<feature type="domain" description="Putative auto-transporter adhesin head GIN" evidence="2">
    <location>
        <begin position="36"/>
        <end position="222"/>
    </location>
</feature>
<keyword evidence="1" id="KW-0732">Signal</keyword>
<dbReference type="Proteomes" id="UP000290545">
    <property type="component" value="Unassembled WGS sequence"/>
</dbReference>
<evidence type="ECO:0000256" key="1">
    <source>
        <dbReference type="SAM" id="SignalP"/>
    </source>
</evidence>
<comment type="caution">
    <text evidence="3">The sequence shown here is derived from an EMBL/GenBank/DDBJ whole genome shotgun (WGS) entry which is preliminary data.</text>
</comment>
<organism evidence="3 4">
    <name type="scientific">Filimonas effusa</name>
    <dbReference type="NCBI Taxonomy" id="2508721"/>
    <lineage>
        <taxon>Bacteria</taxon>
        <taxon>Pseudomonadati</taxon>
        <taxon>Bacteroidota</taxon>
        <taxon>Chitinophagia</taxon>
        <taxon>Chitinophagales</taxon>
        <taxon>Chitinophagaceae</taxon>
        <taxon>Filimonas</taxon>
    </lineage>
</organism>
<sequence length="239" mass="25107">MRKIIAVLTLAMLSMSQLMAQNLVYDENAEIREVGAFNGIEVSGGMILYISQGAECAVAVSAEDRQFVSKIKTEVRDGVLHIVPQGGAWNGWNWGNKQLKAYITVKNLQLLRLRGAASVRLANEVAVNALRIEITGASSLKGALKGNAVKVEVSGASRAELSGSLTVFSVEVSGASTVRAYELSAATCSVEASGASNAQVTATKELSLQASGASNVSYKGEAVVKKLESSGASNVRKRD</sequence>
<dbReference type="OrthoDB" id="877489at2"/>
<evidence type="ECO:0000259" key="2">
    <source>
        <dbReference type="Pfam" id="PF10988"/>
    </source>
</evidence>
<dbReference type="Gene3D" id="2.160.20.120">
    <property type="match status" value="1"/>
</dbReference>
<feature type="signal peptide" evidence="1">
    <location>
        <begin position="1"/>
        <end position="20"/>
    </location>
</feature>
<dbReference type="Pfam" id="PF10988">
    <property type="entry name" value="DUF2807"/>
    <property type="match status" value="1"/>
</dbReference>
<dbReference type="AlphaFoldDB" id="A0A4Q1D956"/>
<proteinExistence type="predicted"/>